<keyword evidence="6" id="KW-0227">DNA damage</keyword>
<dbReference type="GO" id="GO:0006260">
    <property type="term" value="P:DNA replication"/>
    <property type="evidence" value="ECO:0007669"/>
    <property type="project" value="UniProtKB-KW"/>
</dbReference>
<evidence type="ECO:0000259" key="12">
    <source>
        <dbReference type="PROSITE" id="PS51462"/>
    </source>
</evidence>
<keyword evidence="5" id="KW-0479">Metal-binding</keyword>
<comment type="cofactor">
    <cofactor evidence="1">
        <name>Mg(2+)</name>
        <dbReference type="ChEBI" id="CHEBI:18420"/>
    </cofactor>
</comment>
<evidence type="ECO:0000313" key="13">
    <source>
        <dbReference type="EMBL" id="MVN32856.1"/>
    </source>
</evidence>
<evidence type="ECO:0000313" key="14">
    <source>
        <dbReference type="EMBL" id="RDB72562.1"/>
    </source>
</evidence>
<evidence type="ECO:0000256" key="9">
    <source>
        <dbReference type="ARBA" id="ARBA00023204"/>
    </source>
</evidence>
<gene>
    <name evidence="14" type="ORF">C1875_03580</name>
    <name evidence="15" type="ORF">FIC87_07000</name>
    <name evidence="13" type="ORF">GO726_06695</name>
</gene>
<evidence type="ECO:0000256" key="2">
    <source>
        <dbReference type="ARBA" id="ARBA00005582"/>
    </source>
</evidence>
<comment type="caution">
    <text evidence="14">The sequence shown here is derived from an EMBL/GenBank/DDBJ whole genome shotgun (WGS) entry which is preliminary data.</text>
</comment>
<dbReference type="EMBL" id="WPOM01000010">
    <property type="protein sequence ID" value="MVN32856.1"/>
    <property type="molecule type" value="Genomic_DNA"/>
</dbReference>
<evidence type="ECO:0000313" key="17">
    <source>
        <dbReference type="Proteomes" id="UP000312594"/>
    </source>
</evidence>
<evidence type="ECO:0000256" key="3">
    <source>
        <dbReference type="ARBA" id="ARBA00022457"/>
    </source>
</evidence>
<evidence type="ECO:0000256" key="11">
    <source>
        <dbReference type="ARBA" id="ARBA00038905"/>
    </source>
</evidence>
<keyword evidence="7 14" id="KW-0378">Hydrolase</keyword>
<protein>
    <recommendedName>
        <fullName evidence="11">8-oxo-dGTP diphosphatase</fullName>
        <ecNumber evidence="11">3.6.1.55</ecNumber>
    </recommendedName>
</protein>
<comment type="similarity">
    <text evidence="2">Belongs to the Nudix hydrolase family.</text>
</comment>
<organism evidence="14 16">
    <name type="scientific">Eggerthella lenta</name>
    <name type="common">Eubacterium lentum</name>
    <dbReference type="NCBI Taxonomy" id="84112"/>
    <lineage>
        <taxon>Bacteria</taxon>
        <taxon>Bacillati</taxon>
        <taxon>Actinomycetota</taxon>
        <taxon>Coriobacteriia</taxon>
        <taxon>Eggerthellales</taxon>
        <taxon>Eggerthellaceae</taxon>
        <taxon>Eggerthella</taxon>
    </lineage>
</organism>
<dbReference type="SUPFAM" id="SSF55811">
    <property type="entry name" value="Nudix"/>
    <property type="match status" value="1"/>
</dbReference>
<dbReference type="AlphaFoldDB" id="A0A369MNK5"/>
<dbReference type="Pfam" id="PF00293">
    <property type="entry name" value="NUDIX"/>
    <property type="match status" value="1"/>
</dbReference>
<dbReference type="EMBL" id="VEVP01000012">
    <property type="protein sequence ID" value="TNU91525.1"/>
    <property type="molecule type" value="Genomic_DNA"/>
</dbReference>
<dbReference type="EC" id="3.6.1.55" evidence="11"/>
<dbReference type="Proteomes" id="UP000436429">
    <property type="component" value="Unassembled WGS sequence"/>
</dbReference>
<feature type="domain" description="Nudix hydrolase" evidence="12">
    <location>
        <begin position="1"/>
        <end position="128"/>
    </location>
</feature>
<reference evidence="13 18" key="4">
    <citation type="submission" date="2019-11" db="EMBL/GenBank/DDBJ databases">
        <title>Whole genome shotgun sequencing (WGS) data from Adlercreutzia equolifaciens ResAG-91, Eggerthella lenta MRI-F36, MRI-F37, MRI-F40, ResAG-49, ResAG-88, ResAG-121, ResAG-145, and Gordonibacter sp. ResAG-5, ResAG-26, ResAG-43, ResAG-50, ResAG-59.</title>
        <authorList>
            <person name="Stoll D.A."/>
            <person name="Danylec N."/>
            <person name="Franz C.M.A.P."/>
            <person name="Huch M."/>
        </authorList>
    </citation>
    <scope>NUCLEOTIDE SEQUENCE [LARGE SCALE GENOMIC DNA]</scope>
    <source>
        <strain evidence="13 18">ResAG-88</strain>
    </source>
</reference>
<comment type="catalytic activity">
    <reaction evidence="10">
        <text>8-oxo-dGTP + H2O = 8-oxo-dGMP + diphosphate + H(+)</text>
        <dbReference type="Rhea" id="RHEA:31575"/>
        <dbReference type="ChEBI" id="CHEBI:15377"/>
        <dbReference type="ChEBI" id="CHEBI:15378"/>
        <dbReference type="ChEBI" id="CHEBI:33019"/>
        <dbReference type="ChEBI" id="CHEBI:63224"/>
        <dbReference type="ChEBI" id="CHEBI:77896"/>
        <dbReference type="EC" id="3.6.1.55"/>
    </reaction>
</comment>
<dbReference type="GO" id="GO:0046872">
    <property type="term" value="F:metal ion binding"/>
    <property type="evidence" value="ECO:0007669"/>
    <property type="project" value="UniProtKB-KW"/>
</dbReference>
<keyword evidence="4" id="KW-0235">DNA replication</keyword>
<evidence type="ECO:0000256" key="4">
    <source>
        <dbReference type="ARBA" id="ARBA00022705"/>
    </source>
</evidence>
<evidence type="ECO:0000256" key="10">
    <source>
        <dbReference type="ARBA" id="ARBA00035861"/>
    </source>
</evidence>
<accession>A0A369MNK5</accession>
<reference evidence="14 16" key="2">
    <citation type="journal article" date="2018" name="Elife">
        <title>Discovery and characterization of a prevalent human gut bacterial enzyme sufficient for the inactivation of a family of plant toxins.</title>
        <authorList>
            <person name="Koppel N."/>
            <person name="Bisanz J.E."/>
            <person name="Pandelia M.E."/>
            <person name="Turnbaugh P.J."/>
            <person name="Balskus E.P."/>
        </authorList>
    </citation>
    <scope>NUCLEOTIDE SEQUENCE [LARGE SCALE GENOMIC DNA]</scope>
    <source>
        <strain evidence="14 16">W1 BHI 6</strain>
    </source>
</reference>
<dbReference type="InterPro" id="IPR020476">
    <property type="entry name" value="Nudix_hydrolase"/>
</dbReference>
<dbReference type="RefSeq" id="WP_086414786.1">
    <property type="nucleotide sequence ID" value="NZ_CACRTT010000023.1"/>
</dbReference>
<sequence>MKTIQVVAAVIKKDGKILATQRGYGDLEGGWEFPGGKVESNETPEEALVREIEEELSARIEVESYLTTAEHDYEKFHLSMRCYVCSLVADRMILTEHHAARWLDGETIDSVAWLPADIQVVEAIKAANLV</sequence>
<reference evidence="15 17" key="1">
    <citation type="journal article" date="2005" name="Appl. Environ. Microbiol.">
        <title>Intestinal bacterial communities that produce active estrogen-like compounds enterodiol and enterolactone in humans.</title>
        <authorList>
            <person name="Clavel T."/>
            <person name="Henderson G."/>
            <person name="Alpert C.A."/>
            <person name="Philippe C."/>
            <person name="Rigottier-Gois L."/>
            <person name="Dore J."/>
            <person name="Blaut M."/>
        </authorList>
    </citation>
    <scope>NUCLEOTIDE SEQUENCE [LARGE SCALE GENOMIC DNA]</scope>
    <source>
        <strain evidence="15 17">SECO-MT75m2</strain>
    </source>
</reference>
<reference evidence="15" key="3">
    <citation type="submission" date="2019-06" db="EMBL/GenBank/DDBJ databases">
        <authorList>
            <person name="Bisanz J.E."/>
            <person name="Turnbaugh P.J."/>
        </authorList>
    </citation>
    <scope>NUCLEOTIDE SEQUENCE</scope>
    <source>
        <strain evidence="15">SECO-MT75m2</strain>
    </source>
</reference>
<dbReference type="InterPro" id="IPR047127">
    <property type="entry name" value="MutT-like"/>
</dbReference>
<evidence type="ECO:0000256" key="7">
    <source>
        <dbReference type="ARBA" id="ARBA00022801"/>
    </source>
</evidence>
<evidence type="ECO:0000313" key="18">
    <source>
        <dbReference type="Proteomes" id="UP000436429"/>
    </source>
</evidence>
<keyword evidence="3" id="KW-0515">Mutator protein</keyword>
<evidence type="ECO:0000256" key="5">
    <source>
        <dbReference type="ARBA" id="ARBA00022723"/>
    </source>
</evidence>
<dbReference type="PANTHER" id="PTHR47707">
    <property type="entry name" value="8-OXO-DGTP DIPHOSPHATASE"/>
    <property type="match status" value="1"/>
</dbReference>
<dbReference type="GO" id="GO:0035539">
    <property type="term" value="F:8-oxo-7,8-dihydrodeoxyguanosine triphosphate pyrophosphatase activity"/>
    <property type="evidence" value="ECO:0007669"/>
    <property type="project" value="UniProtKB-EC"/>
</dbReference>
<evidence type="ECO:0000256" key="1">
    <source>
        <dbReference type="ARBA" id="ARBA00001946"/>
    </source>
</evidence>
<evidence type="ECO:0000313" key="15">
    <source>
        <dbReference type="EMBL" id="TNU91525.1"/>
    </source>
</evidence>
<dbReference type="EMBL" id="PPTU01000003">
    <property type="protein sequence ID" value="RDB72562.1"/>
    <property type="molecule type" value="Genomic_DNA"/>
</dbReference>
<dbReference type="GO" id="GO:0044716">
    <property type="term" value="F:8-oxo-GDP phosphatase activity"/>
    <property type="evidence" value="ECO:0007669"/>
    <property type="project" value="TreeGrafter"/>
</dbReference>
<name>A0A369MNK5_EGGLN</name>
<dbReference type="Proteomes" id="UP000253970">
    <property type="component" value="Unassembled WGS sequence"/>
</dbReference>
<evidence type="ECO:0000256" key="6">
    <source>
        <dbReference type="ARBA" id="ARBA00022763"/>
    </source>
</evidence>
<evidence type="ECO:0000313" key="16">
    <source>
        <dbReference type="Proteomes" id="UP000253970"/>
    </source>
</evidence>
<dbReference type="PROSITE" id="PS51462">
    <property type="entry name" value="NUDIX"/>
    <property type="match status" value="1"/>
</dbReference>
<dbReference type="PRINTS" id="PR00502">
    <property type="entry name" value="NUDIXFAMILY"/>
</dbReference>
<proteinExistence type="inferred from homology"/>
<dbReference type="CDD" id="cd03425">
    <property type="entry name" value="NUDIX_MutT_NudA_like"/>
    <property type="match status" value="1"/>
</dbReference>
<dbReference type="InterPro" id="IPR015797">
    <property type="entry name" value="NUDIX_hydrolase-like_dom_sf"/>
</dbReference>
<keyword evidence="9" id="KW-0234">DNA repair</keyword>
<evidence type="ECO:0000256" key="8">
    <source>
        <dbReference type="ARBA" id="ARBA00022842"/>
    </source>
</evidence>
<dbReference type="InterPro" id="IPR000086">
    <property type="entry name" value="NUDIX_hydrolase_dom"/>
</dbReference>
<dbReference type="GO" id="GO:0006281">
    <property type="term" value="P:DNA repair"/>
    <property type="evidence" value="ECO:0007669"/>
    <property type="project" value="UniProtKB-KW"/>
</dbReference>
<dbReference type="GO" id="GO:0008413">
    <property type="term" value="F:8-oxo-7,8-dihydroguanosine triphosphate pyrophosphatase activity"/>
    <property type="evidence" value="ECO:0007669"/>
    <property type="project" value="TreeGrafter"/>
</dbReference>
<dbReference type="PANTHER" id="PTHR47707:SF1">
    <property type="entry name" value="NUDIX HYDROLASE FAMILY PROTEIN"/>
    <property type="match status" value="1"/>
</dbReference>
<dbReference type="GO" id="GO:0044715">
    <property type="term" value="F:8-oxo-dGDP phosphatase activity"/>
    <property type="evidence" value="ECO:0007669"/>
    <property type="project" value="TreeGrafter"/>
</dbReference>
<keyword evidence="8" id="KW-0460">Magnesium</keyword>
<dbReference type="Proteomes" id="UP000312594">
    <property type="component" value="Unassembled WGS sequence"/>
</dbReference>
<dbReference type="Gene3D" id="3.90.79.10">
    <property type="entry name" value="Nucleoside Triphosphate Pyrophosphohydrolase"/>
    <property type="match status" value="1"/>
</dbReference>